<sequence>MYKISDARSTTSGEVAAQAGLSLTPTVIEHPGPEPAKMPMNGPGPDTTERTPGEEQAIAGYQAKVEAFNEASATVKEARRKEESAHDSLQSALKMTKSLPESLVPQGWAWAPVVTGAYSGAYATAKALNKIADSAQQKADSARALLDKPGLSPAERQQALRGYLDGEGKARPASTGAQSAQRLDDMIPGNPKVKEGLSTSIKGAGVVGLATTGASVYQDIQKGVPKDKAITKGAASTGASAGVGAGMTALAAGGYIGGVAATGGTLLIGTAVAAGVGWAVDNYYDDVKNWLTD</sequence>
<feature type="region of interest" description="Disordered" evidence="1">
    <location>
        <begin position="165"/>
        <end position="189"/>
    </location>
</feature>
<feature type="region of interest" description="Disordered" evidence="1">
    <location>
        <begin position="30"/>
        <end position="52"/>
    </location>
</feature>
<evidence type="ECO:0000313" key="3">
    <source>
        <dbReference type="Proteomes" id="UP000598360"/>
    </source>
</evidence>
<comment type="caution">
    <text evidence="2">The sequence shown here is derived from an EMBL/GenBank/DDBJ whole genome shotgun (WGS) entry which is preliminary data.</text>
</comment>
<dbReference type="RefSeq" id="WP_193928379.1">
    <property type="nucleotide sequence ID" value="NZ_JADEYC010000016.1"/>
</dbReference>
<evidence type="ECO:0000256" key="1">
    <source>
        <dbReference type="SAM" id="MobiDB-lite"/>
    </source>
</evidence>
<evidence type="ECO:0000313" key="2">
    <source>
        <dbReference type="EMBL" id="MBE9374931.1"/>
    </source>
</evidence>
<proteinExistence type="predicted"/>
<dbReference type="Proteomes" id="UP000598360">
    <property type="component" value="Unassembled WGS sequence"/>
</dbReference>
<organism evidence="2 3">
    <name type="scientific">Saccharopolyspora montiporae</name>
    <dbReference type="NCBI Taxonomy" id="2781240"/>
    <lineage>
        <taxon>Bacteria</taxon>
        <taxon>Bacillati</taxon>
        <taxon>Actinomycetota</taxon>
        <taxon>Actinomycetes</taxon>
        <taxon>Pseudonocardiales</taxon>
        <taxon>Pseudonocardiaceae</taxon>
        <taxon>Saccharopolyspora</taxon>
    </lineage>
</organism>
<dbReference type="AlphaFoldDB" id="A0A929FXQ8"/>
<protein>
    <submittedName>
        <fullName evidence="2">Uncharacterized protein</fullName>
    </submittedName>
</protein>
<gene>
    <name evidence="2" type="ORF">IQ251_10800</name>
</gene>
<reference evidence="2" key="1">
    <citation type="submission" date="2020-10" db="EMBL/GenBank/DDBJ databases">
        <title>Diversity and distribution of actinomycetes associated with coral in the coast of Hainan.</title>
        <authorList>
            <person name="Li F."/>
        </authorList>
    </citation>
    <scope>NUCLEOTIDE SEQUENCE</scope>
    <source>
        <strain evidence="2">HNM0983</strain>
    </source>
</reference>
<accession>A0A929FXQ8</accession>
<dbReference type="EMBL" id="JADEYC010000016">
    <property type="protein sequence ID" value="MBE9374931.1"/>
    <property type="molecule type" value="Genomic_DNA"/>
</dbReference>
<keyword evidence="3" id="KW-1185">Reference proteome</keyword>
<name>A0A929FXQ8_9PSEU</name>